<accession>A0ABV6LVZ2</accession>
<comment type="caution">
    <text evidence="2">The sequence shown here is derived from an EMBL/GenBank/DDBJ whole genome shotgun (WGS) entry which is preliminary data.</text>
</comment>
<dbReference type="EMBL" id="JBHLUH010000004">
    <property type="protein sequence ID" value="MFC0526575.1"/>
    <property type="molecule type" value="Genomic_DNA"/>
</dbReference>
<dbReference type="RefSeq" id="WP_377244709.1">
    <property type="nucleotide sequence ID" value="NZ_JBHLUH010000004.1"/>
</dbReference>
<dbReference type="Proteomes" id="UP001589867">
    <property type="component" value="Unassembled WGS sequence"/>
</dbReference>
<sequence>MPTKREHFQFSLRAQMLGQRMRSLREGRGLTLKYIASYLGVEFSTLARYERAEWPFRRDHVTALLDVYGVYDEPARAELVELAANAWKINQWEPRYGNNRPTRSNDWVIIDHAWVQARAEELCVYASSLVPELLQTRHYAEAVIRYGDPKANIVDQQVRQLLGRQLVLDEKPPKRLTAVVEESVLSRPVGGQAVLEAQLEHLLRAIERPHVKVRILPTQVGLHDGLDGSFTVCLMQRPYPPAALVEHLGGRAVLEDTDADRYVTTFDKLTERALSEPDSAELILQAAARASEGGLSNRTDRSTAGPEAMAA</sequence>
<dbReference type="InterPro" id="IPR010982">
    <property type="entry name" value="Lambda_DNA-bd_dom_sf"/>
</dbReference>
<name>A0ABV6LVZ2_9ACTN</name>
<gene>
    <name evidence="2" type="ORF">ACFFIA_02740</name>
</gene>
<evidence type="ECO:0000259" key="1">
    <source>
        <dbReference type="PROSITE" id="PS50943"/>
    </source>
</evidence>
<dbReference type="InterPro" id="IPR001387">
    <property type="entry name" value="Cro/C1-type_HTH"/>
</dbReference>
<dbReference type="Gene3D" id="1.10.260.40">
    <property type="entry name" value="lambda repressor-like DNA-binding domains"/>
    <property type="match status" value="1"/>
</dbReference>
<evidence type="ECO:0000313" key="3">
    <source>
        <dbReference type="Proteomes" id="UP001589867"/>
    </source>
</evidence>
<protein>
    <submittedName>
        <fullName evidence="2">Helix-turn-helix domain-containing protein</fullName>
    </submittedName>
</protein>
<reference evidence="2 3" key="1">
    <citation type="submission" date="2024-09" db="EMBL/GenBank/DDBJ databases">
        <authorList>
            <person name="Sun Q."/>
            <person name="Mori K."/>
        </authorList>
    </citation>
    <scope>NUCLEOTIDE SEQUENCE [LARGE SCALE GENOMIC DNA]</scope>
    <source>
        <strain evidence="2 3">TBRC 3947</strain>
    </source>
</reference>
<dbReference type="CDD" id="cd00093">
    <property type="entry name" value="HTH_XRE"/>
    <property type="match status" value="1"/>
</dbReference>
<dbReference type="Pfam" id="PF13560">
    <property type="entry name" value="HTH_31"/>
    <property type="match status" value="1"/>
</dbReference>
<dbReference type="PROSITE" id="PS50943">
    <property type="entry name" value="HTH_CROC1"/>
    <property type="match status" value="1"/>
</dbReference>
<dbReference type="InterPro" id="IPR043917">
    <property type="entry name" value="DUF5753"/>
</dbReference>
<dbReference type="SUPFAM" id="SSF47413">
    <property type="entry name" value="lambda repressor-like DNA-binding domains"/>
    <property type="match status" value="1"/>
</dbReference>
<dbReference type="SMART" id="SM00530">
    <property type="entry name" value="HTH_XRE"/>
    <property type="match status" value="1"/>
</dbReference>
<proteinExistence type="predicted"/>
<dbReference type="Pfam" id="PF19054">
    <property type="entry name" value="DUF5753"/>
    <property type="match status" value="1"/>
</dbReference>
<evidence type="ECO:0000313" key="2">
    <source>
        <dbReference type="EMBL" id="MFC0526575.1"/>
    </source>
</evidence>
<keyword evidence="3" id="KW-1185">Reference proteome</keyword>
<feature type="domain" description="HTH cro/C1-type" evidence="1">
    <location>
        <begin position="21"/>
        <end position="51"/>
    </location>
</feature>
<organism evidence="2 3">
    <name type="scientific">Phytohabitans kaempferiae</name>
    <dbReference type="NCBI Taxonomy" id="1620943"/>
    <lineage>
        <taxon>Bacteria</taxon>
        <taxon>Bacillati</taxon>
        <taxon>Actinomycetota</taxon>
        <taxon>Actinomycetes</taxon>
        <taxon>Micromonosporales</taxon>
        <taxon>Micromonosporaceae</taxon>
    </lineage>
</organism>